<dbReference type="PROSITE" id="PS50862">
    <property type="entry name" value="AA_TRNA_LIGASE_II"/>
    <property type="match status" value="1"/>
</dbReference>
<dbReference type="GO" id="GO:0000049">
    <property type="term" value="F:tRNA binding"/>
    <property type="evidence" value="ECO:0007669"/>
    <property type="project" value="TreeGrafter"/>
</dbReference>
<evidence type="ECO:0000256" key="2">
    <source>
        <dbReference type="ARBA" id="ARBA00022598"/>
    </source>
</evidence>
<dbReference type="PANTHER" id="PTHR42918:SF6">
    <property type="entry name" value="ELONGATION FACTOR P--(R)-BETA-LYSINE LIGASE"/>
    <property type="match status" value="1"/>
</dbReference>
<evidence type="ECO:0000313" key="7">
    <source>
        <dbReference type="EMBL" id="EAR63020.1"/>
    </source>
</evidence>
<protein>
    <submittedName>
        <fullName evidence="7">Lysyl-tRNA synthetase</fullName>
        <ecNumber evidence="7">6.1.1.6</ecNumber>
    </submittedName>
</protein>
<comment type="caution">
    <text evidence="7">The sequence shown here is derived from an EMBL/GenBank/DDBJ whole genome shotgun (WGS) entry which is preliminary data.</text>
</comment>
<dbReference type="InterPro" id="IPR006195">
    <property type="entry name" value="aa-tRNA-synth_II"/>
</dbReference>
<keyword evidence="7" id="KW-0030">Aminoacyl-tRNA synthetase</keyword>
<dbReference type="RefSeq" id="WP_007022038.1">
    <property type="nucleotide sequence ID" value="NZ_CH724126.1"/>
</dbReference>
<feature type="domain" description="Aminoacyl-transfer RNA synthetases class-II family profile" evidence="6">
    <location>
        <begin position="16"/>
        <end position="316"/>
    </location>
</feature>
<dbReference type="InterPro" id="IPR004364">
    <property type="entry name" value="Aa-tRNA-synt_II"/>
</dbReference>
<dbReference type="PANTHER" id="PTHR42918">
    <property type="entry name" value="LYSYL-TRNA SYNTHETASE"/>
    <property type="match status" value="1"/>
</dbReference>
<keyword evidence="3" id="KW-0547">Nucleotide-binding</keyword>
<organism evidence="7 8">
    <name type="scientific">Neptuniibacter caesariensis</name>
    <dbReference type="NCBI Taxonomy" id="207954"/>
    <lineage>
        <taxon>Bacteria</taxon>
        <taxon>Pseudomonadati</taxon>
        <taxon>Pseudomonadota</taxon>
        <taxon>Gammaproteobacteria</taxon>
        <taxon>Oceanospirillales</taxon>
        <taxon>Oceanospirillaceae</taxon>
        <taxon>Neptuniibacter</taxon>
    </lineage>
</organism>
<sequence>MNDWQPTAEIEILQKRAELLHQVRCFFKDRNVMEVDTPVMSHCAVSDPFIDSIEVHYKPSVEADSTLMFMQTSPEYAMKRLLAAGSGAIYQLSKVFRNGEVGRRHNPEFTMLEWYRPGFTDTELMDEVEALVRPVLGLQSIERVTYSDLFYRYLGFRPEQVGIEQLITETRMHIEIELEDTDPDTWLNLLMSHVIEPHLTEHEAVFVMDYPASQAALAKVRKNAQGVEVAARFELFVRGVELANGYYELTDAKEQKRRLDADQAQRKQLGLPQRPLDYRLVNALQAGIPDCAGVALGFDRLFWLASDKSSLAEVLPFSFDRA</sequence>
<dbReference type="EMBL" id="AAOW01000001">
    <property type="protein sequence ID" value="EAR63020.1"/>
    <property type="molecule type" value="Genomic_DNA"/>
</dbReference>
<dbReference type="GO" id="GO:0005829">
    <property type="term" value="C:cytosol"/>
    <property type="evidence" value="ECO:0007669"/>
    <property type="project" value="TreeGrafter"/>
</dbReference>
<dbReference type="NCBIfam" id="NF006828">
    <property type="entry name" value="PRK09350.1"/>
    <property type="match status" value="1"/>
</dbReference>
<dbReference type="GO" id="GO:0006430">
    <property type="term" value="P:lysyl-tRNA aminoacylation"/>
    <property type="evidence" value="ECO:0007669"/>
    <property type="project" value="InterPro"/>
</dbReference>
<dbReference type="Pfam" id="PF00152">
    <property type="entry name" value="tRNA-synt_2"/>
    <property type="match status" value="1"/>
</dbReference>
<evidence type="ECO:0000256" key="1">
    <source>
        <dbReference type="ARBA" id="ARBA00011738"/>
    </source>
</evidence>
<dbReference type="InterPro" id="IPR045864">
    <property type="entry name" value="aa-tRNA-synth_II/BPL/LPL"/>
</dbReference>
<dbReference type="GO" id="GO:0004824">
    <property type="term" value="F:lysine-tRNA ligase activity"/>
    <property type="evidence" value="ECO:0007669"/>
    <property type="project" value="UniProtKB-EC"/>
</dbReference>
<dbReference type="Proteomes" id="UP000002171">
    <property type="component" value="Unassembled WGS sequence"/>
</dbReference>
<evidence type="ECO:0000256" key="4">
    <source>
        <dbReference type="ARBA" id="ARBA00022840"/>
    </source>
</evidence>
<keyword evidence="4" id="KW-0067">ATP-binding</keyword>
<evidence type="ECO:0000313" key="8">
    <source>
        <dbReference type="Proteomes" id="UP000002171"/>
    </source>
</evidence>
<dbReference type="SUPFAM" id="SSF55681">
    <property type="entry name" value="Class II aaRS and biotin synthetases"/>
    <property type="match status" value="1"/>
</dbReference>
<comment type="subunit">
    <text evidence="1">Homodimer.</text>
</comment>
<accession>A0A7U8CAC3</accession>
<keyword evidence="8" id="KW-1185">Reference proteome</keyword>
<dbReference type="FunFam" id="3.30.930.10:FF:000017">
    <property type="entry name" value="Elongation factor P--(R)-beta-lysine ligase"/>
    <property type="match status" value="1"/>
</dbReference>
<evidence type="ECO:0000256" key="5">
    <source>
        <dbReference type="ARBA" id="ARBA00052794"/>
    </source>
</evidence>
<proteinExistence type="predicted"/>
<dbReference type="NCBIfam" id="TIGR00462">
    <property type="entry name" value="genX"/>
    <property type="match status" value="1"/>
</dbReference>
<reference evidence="7 8" key="1">
    <citation type="submission" date="2006-02" db="EMBL/GenBank/DDBJ databases">
        <authorList>
            <person name="Pinhassi J."/>
            <person name="Pedros-Alio C."/>
            <person name="Ferriera S."/>
            <person name="Johnson J."/>
            <person name="Kravitz S."/>
            <person name="Halpern A."/>
            <person name="Remington K."/>
            <person name="Beeson K."/>
            <person name="Tran B."/>
            <person name="Rogers Y.-H."/>
            <person name="Friedman R."/>
            <person name="Venter J.C."/>
        </authorList>
    </citation>
    <scope>NUCLEOTIDE SEQUENCE [LARGE SCALE GENOMIC DNA]</scope>
    <source>
        <strain evidence="7 8">MED92</strain>
    </source>
</reference>
<evidence type="ECO:0000259" key="6">
    <source>
        <dbReference type="PROSITE" id="PS50862"/>
    </source>
</evidence>
<dbReference type="GO" id="GO:0005524">
    <property type="term" value="F:ATP binding"/>
    <property type="evidence" value="ECO:0007669"/>
    <property type="project" value="UniProtKB-KW"/>
</dbReference>
<dbReference type="AlphaFoldDB" id="A0A7U8CAC3"/>
<evidence type="ECO:0000256" key="3">
    <source>
        <dbReference type="ARBA" id="ARBA00022741"/>
    </source>
</evidence>
<name>A0A7U8CAC3_NEPCE</name>
<dbReference type="EC" id="6.1.1.6" evidence="7"/>
<dbReference type="InterPro" id="IPR004525">
    <property type="entry name" value="EpmA"/>
</dbReference>
<keyword evidence="2 7" id="KW-0436">Ligase</keyword>
<dbReference type="Gene3D" id="3.30.930.10">
    <property type="entry name" value="Bira Bifunctional Protein, Domain 2"/>
    <property type="match status" value="1"/>
</dbReference>
<gene>
    <name evidence="7" type="ORF">MED92_07871</name>
</gene>
<comment type="catalytic activity">
    <reaction evidence="5">
        <text>D-beta-lysine + L-lysyl-[protein] + ATP = N(6)-((3R)-3,6-diaminohexanoyl)-L-lysyl-[protein] + AMP + diphosphate + H(+)</text>
        <dbReference type="Rhea" id="RHEA:83435"/>
        <dbReference type="Rhea" id="RHEA-COMP:9752"/>
        <dbReference type="Rhea" id="RHEA-COMP:20131"/>
        <dbReference type="ChEBI" id="CHEBI:15378"/>
        <dbReference type="ChEBI" id="CHEBI:29969"/>
        <dbReference type="ChEBI" id="CHEBI:30616"/>
        <dbReference type="ChEBI" id="CHEBI:33019"/>
        <dbReference type="ChEBI" id="CHEBI:84138"/>
        <dbReference type="ChEBI" id="CHEBI:156053"/>
        <dbReference type="ChEBI" id="CHEBI:456215"/>
    </reaction>
    <physiologicalReaction direction="left-to-right" evidence="5">
        <dbReference type="Rhea" id="RHEA:83436"/>
    </physiologicalReaction>
</comment>
<dbReference type="OrthoDB" id="9802326at2"/>